<evidence type="ECO:0000313" key="1">
    <source>
        <dbReference type="Proteomes" id="UP000095283"/>
    </source>
</evidence>
<organism evidence="1 2">
    <name type="scientific">Heterorhabditis bacteriophora</name>
    <name type="common">Entomopathogenic nematode worm</name>
    <dbReference type="NCBI Taxonomy" id="37862"/>
    <lineage>
        <taxon>Eukaryota</taxon>
        <taxon>Metazoa</taxon>
        <taxon>Ecdysozoa</taxon>
        <taxon>Nematoda</taxon>
        <taxon>Chromadorea</taxon>
        <taxon>Rhabditida</taxon>
        <taxon>Rhabditina</taxon>
        <taxon>Rhabditomorpha</taxon>
        <taxon>Strongyloidea</taxon>
        <taxon>Heterorhabditidae</taxon>
        <taxon>Heterorhabditis</taxon>
    </lineage>
</organism>
<dbReference type="WBParaSite" id="Hba_03348">
    <property type="protein sequence ID" value="Hba_03348"/>
    <property type="gene ID" value="Hba_03348"/>
</dbReference>
<evidence type="ECO:0000313" key="2">
    <source>
        <dbReference type="WBParaSite" id="Hba_03348"/>
    </source>
</evidence>
<dbReference type="AlphaFoldDB" id="A0A1I7WEH2"/>
<dbReference type="Proteomes" id="UP000095283">
    <property type="component" value="Unplaced"/>
</dbReference>
<keyword evidence="1" id="KW-1185">Reference proteome</keyword>
<protein>
    <submittedName>
        <fullName evidence="2">Uncharacterized protein</fullName>
    </submittedName>
</protein>
<sequence length="36" mass="4151">MEVPAQMRRTEVVSLYSSTLRSHYLVIGSNQRQTVI</sequence>
<name>A0A1I7WEH2_HETBA</name>
<proteinExistence type="predicted"/>
<accession>A0A1I7WEH2</accession>
<reference evidence="2" key="1">
    <citation type="submission" date="2016-11" db="UniProtKB">
        <authorList>
            <consortium name="WormBaseParasite"/>
        </authorList>
    </citation>
    <scope>IDENTIFICATION</scope>
</reference>